<accession>A0ABZ1D2K7</accession>
<dbReference type="RefSeq" id="XP_062792997.1">
    <property type="nucleotide sequence ID" value="XM_062936946.1"/>
</dbReference>
<dbReference type="Proteomes" id="UP001329825">
    <property type="component" value="Chromosome 7"/>
</dbReference>
<reference evidence="2 3" key="1">
    <citation type="submission" date="2024-01" db="EMBL/GenBank/DDBJ databases">
        <title>Comparative genomics of Cryptococcus and Kwoniella reveals pathogenesis evolution and contrasting modes of karyotype evolution via chromosome fusion or intercentromeric recombination.</title>
        <authorList>
            <person name="Coelho M.A."/>
            <person name="David-Palma M."/>
            <person name="Shea T."/>
            <person name="Bowers K."/>
            <person name="McGinley-Smith S."/>
            <person name="Mohammad A.W."/>
            <person name="Gnirke A."/>
            <person name="Yurkov A.M."/>
            <person name="Nowrousian M."/>
            <person name="Sun S."/>
            <person name="Cuomo C.A."/>
            <person name="Heitman J."/>
        </authorList>
    </citation>
    <scope>NUCLEOTIDE SEQUENCE [LARGE SCALE GENOMIC DNA]</scope>
    <source>
        <strain evidence="2">CBS 11374</strain>
    </source>
</reference>
<feature type="region of interest" description="Disordered" evidence="1">
    <location>
        <begin position="120"/>
        <end position="150"/>
    </location>
</feature>
<keyword evidence="3" id="KW-1185">Reference proteome</keyword>
<proteinExistence type="predicted"/>
<feature type="compositionally biased region" description="Polar residues" evidence="1">
    <location>
        <begin position="121"/>
        <end position="145"/>
    </location>
</feature>
<feature type="region of interest" description="Disordered" evidence="1">
    <location>
        <begin position="64"/>
        <end position="90"/>
    </location>
</feature>
<evidence type="ECO:0000256" key="1">
    <source>
        <dbReference type="SAM" id="MobiDB-lite"/>
    </source>
</evidence>
<feature type="compositionally biased region" description="Low complexity" evidence="1">
    <location>
        <begin position="69"/>
        <end position="78"/>
    </location>
</feature>
<name>A0ABZ1D2K7_9TREE</name>
<dbReference type="GeneID" id="87957364"/>
<gene>
    <name evidence="2" type="ORF">IL334_005233</name>
</gene>
<evidence type="ECO:0000313" key="2">
    <source>
        <dbReference type="EMBL" id="WRT68257.1"/>
    </source>
</evidence>
<dbReference type="EMBL" id="CP141887">
    <property type="protein sequence ID" value="WRT68257.1"/>
    <property type="molecule type" value="Genomic_DNA"/>
</dbReference>
<organism evidence="2 3">
    <name type="scientific">Kwoniella shivajii</name>
    <dbReference type="NCBI Taxonomy" id="564305"/>
    <lineage>
        <taxon>Eukaryota</taxon>
        <taxon>Fungi</taxon>
        <taxon>Dikarya</taxon>
        <taxon>Basidiomycota</taxon>
        <taxon>Agaricomycotina</taxon>
        <taxon>Tremellomycetes</taxon>
        <taxon>Tremellales</taxon>
        <taxon>Cryptococcaceae</taxon>
        <taxon>Kwoniella</taxon>
    </lineage>
</organism>
<sequence length="165" mass="17814">MKPSPTLIPRLLPIMRQPPASFYQHSYSYTNPHFPLSLERVASSSSRPHSVSLTVSNTMAMEAAGLGSGSSSSSSSGLRANEWSKRQSNTFDITSEITKSKSHFYPKPGPGPVSLPVHNPIPTSNLIKPNMTSSQKDNKSDTSFGRSAKSVPAATIAWNDHLSMV</sequence>
<protein>
    <submittedName>
        <fullName evidence="2">Uncharacterized protein</fullName>
    </submittedName>
</protein>
<evidence type="ECO:0000313" key="3">
    <source>
        <dbReference type="Proteomes" id="UP001329825"/>
    </source>
</evidence>